<protein>
    <submittedName>
        <fullName evidence="2">Uncharacterized protein</fullName>
    </submittedName>
</protein>
<feature type="compositionally biased region" description="Basic and acidic residues" evidence="1">
    <location>
        <begin position="160"/>
        <end position="171"/>
    </location>
</feature>
<feature type="compositionally biased region" description="Low complexity" evidence="1">
    <location>
        <begin position="136"/>
        <end position="155"/>
    </location>
</feature>
<dbReference type="EMBL" id="BFEA01000071">
    <property type="protein sequence ID" value="GBG66275.1"/>
    <property type="molecule type" value="Genomic_DNA"/>
</dbReference>
<comment type="caution">
    <text evidence="2">The sequence shown here is derived from an EMBL/GenBank/DDBJ whole genome shotgun (WGS) entry which is preliminary data.</text>
</comment>
<feature type="compositionally biased region" description="Basic and acidic residues" evidence="1">
    <location>
        <begin position="46"/>
        <end position="80"/>
    </location>
</feature>
<dbReference type="Proteomes" id="UP000265515">
    <property type="component" value="Unassembled WGS sequence"/>
</dbReference>
<name>A0A388K894_CHABU</name>
<gene>
    <name evidence="2" type="ORF">CBR_g57873</name>
</gene>
<feature type="region of interest" description="Disordered" evidence="1">
    <location>
        <begin position="1"/>
        <end position="184"/>
    </location>
</feature>
<organism evidence="2 3">
    <name type="scientific">Chara braunii</name>
    <name type="common">Braun's stonewort</name>
    <dbReference type="NCBI Taxonomy" id="69332"/>
    <lineage>
        <taxon>Eukaryota</taxon>
        <taxon>Viridiplantae</taxon>
        <taxon>Streptophyta</taxon>
        <taxon>Charophyceae</taxon>
        <taxon>Charales</taxon>
        <taxon>Characeae</taxon>
        <taxon>Chara</taxon>
    </lineage>
</organism>
<dbReference type="Gramene" id="GBG66275">
    <property type="protein sequence ID" value="GBG66275"/>
    <property type="gene ID" value="CBR_g57873"/>
</dbReference>
<keyword evidence="3" id="KW-1185">Reference proteome</keyword>
<dbReference type="AlphaFoldDB" id="A0A388K894"/>
<accession>A0A388K894</accession>
<proteinExistence type="predicted"/>
<evidence type="ECO:0000313" key="3">
    <source>
        <dbReference type="Proteomes" id="UP000265515"/>
    </source>
</evidence>
<reference evidence="2 3" key="1">
    <citation type="journal article" date="2018" name="Cell">
        <title>The Chara Genome: Secondary Complexity and Implications for Plant Terrestrialization.</title>
        <authorList>
            <person name="Nishiyama T."/>
            <person name="Sakayama H."/>
            <person name="Vries J.D."/>
            <person name="Buschmann H."/>
            <person name="Saint-Marcoux D."/>
            <person name="Ullrich K.K."/>
            <person name="Haas F.B."/>
            <person name="Vanderstraeten L."/>
            <person name="Becker D."/>
            <person name="Lang D."/>
            <person name="Vosolsobe S."/>
            <person name="Rombauts S."/>
            <person name="Wilhelmsson P.K.I."/>
            <person name="Janitza P."/>
            <person name="Kern R."/>
            <person name="Heyl A."/>
            <person name="Rumpler F."/>
            <person name="Villalobos L.I.A.C."/>
            <person name="Clay J.M."/>
            <person name="Skokan R."/>
            <person name="Toyoda A."/>
            <person name="Suzuki Y."/>
            <person name="Kagoshima H."/>
            <person name="Schijlen E."/>
            <person name="Tajeshwar N."/>
            <person name="Catarino B."/>
            <person name="Hetherington A.J."/>
            <person name="Saltykova A."/>
            <person name="Bonnot C."/>
            <person name="Breuninger H."/>
            <person name="Symeonidi A."/>
            <person name="Radhakrishnan G.V."/>
            <person name="Van Nieuwerburgh F."/>
            <person name="Deforce D."/>
            <person name="Chang C."/>
            <person name="Karol K.G."/>
            <person name="Hedrich R."/>
            <person name="Ulvskov P."/>
            <person name="Glockner G."/>
            <person name="Delwiche C.F."/>
            <person name="Petrasek J."/>
            <person name="Van de Peer Y."/>
            <person name="Friml J."/>
            <person name="Beilby M."/>
            <person name="Dolan L."/>
            <person name="Kohara Y."/>
            <person name="Sugano S."/>
            <person name="Fujiyama A."/>
            <person name="Delaux P.-M."/>
            <person name="Quint M."/>
            <person name="TheiBen G."/>
            <person name="Hagemann M."/>
            <person name="Harholt J."/>
            <person name="Dunand C."/>
            <person name="Zachgo S."/>
            <person name="Langdale J."/>
            <person name="Maumus F."/>
            <person name="Straeten D.V.D."/>
            <person name="Gould S.B."/>
            <person name="Rensing S.A."/>
        </authorList>
    </citation>
    <scope>NUCLEOTIDE SEQUENCE [LARGE SCALE GENOMIC DNA]</scope>
    <source>
        <strain evidence="2 3">S276</strain>
    </source>
</reference>
<evidence type="ECO:0000313" key="2">
    <source>
        <dbReference type="EMBL" id="GBG66275.1"/>
    </source>
</evidence>
<sequence length="184" mass="18776">MPLPPRDPSVIIEPIRPFVGRKRKPESAAGQEARGATGCGGGRGRPSGDRRGTSERDVSGQVRGRGEGRPRGRPHERGRGEGSATIRGGGAPRRRASADGRGVHGDTTSVTSSSTEAEEGIALSITRGRRGEATTREALASVAASGSSTSASSGDADFEGGVKENEEEAKVDANIVAGEGDMSG</sequence>
<evidence type="ECO:0000256" key="1">
    <source>
        <dbReference type="SAM" id="MobiDB-lite"/>
    </source>
</evidence>